<proteinExistence type="predicted"/>
<protein>
    <recommendedName>
        <fullName evidence="4">Mutator family transposase</fullName>
    </recommendedName>
</protein>
<evidence type="ECO:0000313" key="2">
    <source>
        <dbReference type="EMBL" id="MTB94868.1"/>
    </source>
</evidence>
<accession>A0A6I3JA44</accession>
<evidence type="ECO:0000256" key="1">
    <source>
        <dbReference type="SAM" id="MobiDB-lite"/>
    </source>
</evidence>
<feature type="compositionally biased region" description="Basic residues" evidence="1">
    <location>
        <begin position="69"/>
        <end position="79"/>
    </location>
</feature>
<gene>
    <name evidence="2" type="ORF">GGQ22_07200</name>
</gene>
<sequence length="136" mass="14274">MTKAVVMEAYLHGISTRSVDDLVEGVCTQVVGKPRPPSVACDSAHQQFEAACRRGPSSRATPRPDRRRPQPRGARRGAGRRVPAPVPPRDSPRCGAFPDPGARRGGAGSPGDLLLAPGVRRLVAAPGRGNDGAGRR</sequence>
<comment type="caution">
    <text evidence="2">The sequence shown here is derived from an EMBL/GenBank/DDBJ whole genome shotgun (WGS) entry which is preliminary data.</text>
</comment>
<dbReference type="EMBL" id="WLCI01000006">
    <property type="protein sequence ID" value="MTB94868.1"/>
    <property type="molecule type" value="Genomic_DNA"/>
</dbReference>
<evidence type="ECO:0008006" key="4">
    <source>
        <dbReference type="Google" id="ProtNLM"/>
    </source>
</evidence>
<dbReference type="AlphaFoldDB" id="A0A6I3JA44"/>
<feature type="region of interest" description="Disordered" evidence="1">
    <location>
        <begin position="50"/>
        <end position="136"/>
    </location>
</feature>
<evidence type="ECO:0000313" key="3">
    <source>
        <dbReference type="Proteomes" id="UP000433406"/>
    </source>
</evidence>
<name>A0A6I3JA44_9ACTN</name>
<organism evidence="2 3">
    <name type="scientific">Nocardioides marmotae</name>
    <dbReference type="NCBI Taxonomy" id="2663857"/>
    <lineage>
        <taxon>Bacteria</taxon>
        <taxon>Bacillati</taxon>
        <taxon>Actinomycetota</taxon>
        <taxon>Actinomycetes</taxon>
        <taxon>Propionibacteriales</taxon>
        <taxon>Nocardioidaceae</taxon>
        <taxon>Nocardioides</taxon>
    </lineage>
</organism>
<reference evidence="2 3" key="1">
    <citation type="submission" date="2019-10" db="EMBL/GenBank/DDBJ databases">
        <title>Nocardioides novel species isolated from the excrement of Marmot.</title>
        <authorList>
            <person name="Zhang G."/>
        </authorList>
    </citation>
    <scope>NUCLEOTIDE SEQUENCE [LARGE SCALE GENOMIC DNA]</scope>
    <source>
        <strain evidence="3">zg-579</strain>
    </source>
</reference>
<dbReference type="Proteomes" id="UP000433406">
    <property type="component" value="Unassembled WGS sequence"/>
</dbReference>
<keyword evidence="3" id="KW-1185">Reference proteome</keyword>